<feature type="transmembrane region" description="Helical" evidence="25">
    <location>
        <begin position="415"/>
        <end position="436"/>
    </location>
</feature>
<gene>
    <name evidence="27" type="ORF">Ae201684_009831</name>
</gene>
<protein>
    <recommendedName>
        <fullName evidence="21">Lysosomal dipeptide transporter MFSD1</fullName>
    </recommendedName>
    <alternativeName>
        <fullName evidence="22">Major facilitator superfamily domain-containing protein 1</fullName>
    </alternativeName>
</protein>
<feature type="transmembrane region" description="Helical" evidence="25">
    <location>
        <begin position="81"/>
        <end position="102"/>
    </location>
</feature>
<comment type="similarity">
    <text evidence="2">Belongs to the major facilitator superfamily.</text>
</comment>
<dbReference type="InterPro" id="IPR011701">
    <property type="entry name" value="MFS"/>
</dbReference>
<dbReference type="InterPro" id="IPR020846">
    <property type="entry name" value="MFS_dom"/>
</dbReference>
<dbReference type="PANTHER" id="PTHR23512">
    <property type="entry name" value="MAJOR FACILITATOR SUPERFAMILY DOMAIN-CONTAINING PROTEIN 1"/>
    <property type="match status" value="1"/>
</dbReference>
<evidence type="ECO:0000256" key="25">
    <source>
        <dbReference type="SAM" id="Phobius"/>
    </source>
</evidence>
<dbReference type="GO" id="GO:0022857">
    <property type="term" value="F:transmembrane transporter activity"/>
    <property type="evidence" value="ECO:0007669"/>
    <property type="project" value="InterPro"/>
</dbReference>
<evidence type="ECO:0000256" key="5">
    <source>
        <dbReference type="ARBA" id="ARBA00022989"/>
    </source>
</evidence>
<evidence type="ECO:0000313" key="28">
    <source>
        <dbReference type="Proteomes" id="UP000481153"/>
    </source>
</evidence>
<keyword evidence="28" id="KW-1185">Reference proteome</keyword>
<comment type="subunit">
    <text evidence="24">Homodimer. Interacts with lysosomal protein GLMP (via lumenal domain); the interaction starts while both proteins are still in the endoplasmic reticulum and is required for stabilization of MFSD1 in lysosomes but has no direct effect on its targeting to lysosomes or transporter activity.</text>
</comment>
<comment type="catalytic activity">
    <reaction evidence="13">
        <text>L-alpha-aminoacyl-L-lysine(out) = L-alpha-aminoacyl-L-lysine(in)</text>
        <dbReference type="Rhea" id="RHEA:79383"/>
        <dbReference type="ChEBI" id="CHEBI:229966"/>
    </reaction>
</comment>
<evidence type="ECO:0000256" key="17">
    <source>
        <dbReference type="ARBA" id="ARBA00044903"/>
    </source>
</evidence>
<organism evidence="27 28">
    <name type="scientific">Aphanomyces euteiches</name>
    <dbReference type="NCBI Taxonomy" id="100861"/>
    <lineage>
        <taxon>Eukaryota</taxon>
        <taxon>Sar</taxon>
        <taxon>Stramenopiles</taxon>
        <taxon>Oomycota</taxon>
        <taxon>Saprolegniomycetes</taxon>
        <taxon>Saprolegniales</taxon>
        <taxon>Verrucalvaceae</taxon>
        <taxon>Aphanomyces</taxon>
    </lineage>
</organism>
<comment type="catalytic activity">
    <reaction evidence="18">
        <text>L-histidyl-L-alpha-amino acid(out) = L-histidyl-L-alpha-amino acid(in)</text>
        <dbReference type="Rhea" id="RHEA:79379"/>
        <dbReference type="ChEBI" id="CHEBI:229964"/>
    </reaction>
</comment>
<evidence type="ECO:0000256" key="1">
    <source>
        <dbReference type="ARBA" id="ARBA00004155"/>
    </source>
</evidence>
<evidence type="ECO:0000256" key="22">
    <source>
        <dbReference type="ARBA" id="ARBA00045018"/>
    </source>
</evidence>
<evidence type="ECO:0000256" key="9">
    <source>
        <dbReference type="ARBA" id="ARBA00044878"/>
    </source>
</evidence>
<evidence type="ECO:0000256" key="8">
    <source>
        <dbReference type="ARBA" id="ARBA00044876"/>
    </source>
</evidence>
<dbReference type="Proteomes" id="UP000481153">
    <property type="component" value="Unassembled WGS sequence"/>
</dbReference>
<proteinExistence type="inferred from homology"/>
<feature type="transmembrane region" description="Helical" evidence="25">
    <location>
        <begin position="172"/>
        <end position="192"/>
    </location>
</feature>
<dbReference type="Pfam" id="PF07690">
    <property type="entry name" value="MFS_1"/>
    <property type="match status" value="2"/>
</dbReference>
<feature type="transmembrane region" description="Helical" evidence="25">
    <location>
        <begin position="360"/>
        <end position="383"/>
    </location>
</feature>
<evidence type="ECO:0000256" key="18">
    <source>
        <dbReference type="ARBA" id="ARBA00044912"/>
    </source>
</evidence>
<keyword evidence="4 25" id="KW-0812">Transmembrane</keyword>
<evidence type="ECO:0000256" key="12">
    <source>
        <dbReference type="ARBA" id="ARBA00044891"/>
    </source>
</evidence>
<evidence type="ECO:0000256" key="15">
    <source>
        <dbReference type="ARBA" id="ARBA00044899"/>
    </source>
</evidence>
<evidence type="ECO:0000256" key="6">
    <source>
        <dbReference type="ARBA" id="ARBA00023136"/>
    </source>
</evidence>
<evidence type="ECO:0000256" key="21">
    <source>
        <dbReference type="ARBA" id="ARBA00044985"/>
    </source>
</evidence>
<comment type="catalytic activity">
    <reaction evidence="16">
        <text>L-lysyl-L-lysine(out) = L-lysyl-L-lysine(in)</text>
        <dbReference type="Rhea" id="RHEA:79403"/>
        <dbReference type="ChEBI" id="CHEBI:229956"/>
    </reaction>
</comment>
<comment type="catalytic activity">
    <reaction evidence="8">
        <text>L-lysyl-L-alanine(out) = L-lysyl-L-alanine(in)</text>
        <dbReference type="Rhea" id="RHEA:79399"/>
        <dbReference type="ChEBI" id="CHEBI:229954"/>
    </reaction>
</comment>
<dbReference type="PANTHER" id="PTHR23512:SF3">
    <property type="entry name" value="MAJOR FACILITATOR SUPERFAMILY DOMAIN-CONTAINING PROTEIN 1"/>
    <property type="match status" value="1"/>
</dbReference>
<feature type="transmembrane region" description="Helical" evidence="25">
    <location>
        <begin position="448"/>
        <end position="468"/>
    </location>
</feature>
<evidence type="ECO:0000256" key="11">
    <source>
        <dbReference type="ARBA" id="ARBA00044884"/>
    </source>
</evidence>
<comment type="catalytic activity">
    <reaction evidence="12">
        <text>L-lysyl-L-alpha-amino acid(out) = L-lysyl-L-alpha-amino acid(in)</text>
        <dbReference type="Rhea" id="RHEA:79387"/>
        <dbReference type="ChEBI" id="CHEBI:229965"/>
    </reaction>
</comment>
<evidence type="ECO:0000256" key="23">
    <source>
        <dbReference type="ARBA" id="ARBA00045709"/>
    </source>
</evidence>
<dbReference type="InterPro" id="IPR052187">
    <property type="entry name" value="MFSD1"/>
</dbReference>
<feature type="transmembrane region" description="Helical" evidence="25">
    <location>
        <begin position="390"/>
        <end position="409"/>
    </location>
</feature>
<evidence type="ECO:0000259" key="26">
    <source>
        <dbReference type="PROSITE" id="PS50850"/>
    </source>
</evidence>
<comment type="caution">
    <text evidence="27">The sequence shown here is derived from an EMBL/GenBank/DDBJ whole genome shotgun (WGS) entry which is preliminary data.</text>
</comment>
<feature type="transmembrane region" description="Helical" evidence="25">
    <location>
        <begin position="6"/>
        <end position="26"/>
    </location>
</feature>
<keyword evidence="7" id="KW-0458">Lysosome</keyword>
<evidence type="ECO:0000256" key="24">
    <source>
        <dbReference type="ARBA" id="ARBA00046376"/>
    </source>
</evidence>
<comment type="catalytic activity">
    <reaction evidence="15">
        <text>L-arginyl-L-alpha-amino acid(out) = L-arginyl-L-alpha-amino acid(in)</text>
        <dbReference type="Rhea" id="RHEA:79371"/>
        <dbReference type="ChEBI" id="CHEBI:84315"/>
    </reaction>
</comment>
<dbReference type="EMBL" id="VJMJ01000124">
    <property type="protein sequence ID" value="KAF0733268.1"/>
    <property type="molecule type" value="Genomic_DNA"/>
</dbReference>
<evidence type="ECO:0000256" key="20">
    <source>
        <dbReference type="ARBA" id="ARBA00044924"/>
    </source>
</evidence>
<evidence type="ECO:0000256" key="3">
    <source>
        <dbReference type="ARBA" id="ARBA00022448"/>
    </source>
</evidence>
<evidence type="ECO:0000313" key="27">
    <source>
        <dbReference type="EMBL" id="KAF0733268.1"/>
    </source>
</evidence>
<feature type="transmembrane region" description="Helical" evidence="25">
    <location>
        <begin position="47"/>
        <end position="69"/>
    </location>
</feature>
<evidence type="ECO:0000256" key="2">
    <source>
        <dbReference type="ARBA" id="ARBA00008335"/>
    </source>
</evidence>
<keyword evidence="3" id="KW-0813">Transport</keyword>
<dbReference type="PROSITE" id="PS50850">
    <property type="entry name" value="MFS"/>
    <property type="match status" value="1"/>
</dbReference>
<evidence type="ECO:0000256" key="4">
    <source>
        <dbReference type="ARBA" id="ARBA00022692"/>
    </source>
</evidence>
<dbReference type="VEuPathDB" id="FungiDB:AeMF1_017764"/>
<comment type="catalytic activity">
    <reaction evidence="17">
        <text>L-arginyl-glycine(out) = L-arginyl-glycine(in)</text>
        <dbReference type="Rhea" id="RHEA:79391"/>
        <dbReference type="ChEBI" id="CHEBI:229955"/>
    </reaction>
</comment>
<feature type="transmembrane region" description="Helical" evidence="25">
    <location>
        <begin position="233"/>
        <end position="252"/>
    </location>
</feature>
<evidence type="ECO:0000256" key="19">
    <source>
        <dbReference type="ARBA" id="ARBA00044919"/>
    </source>
</evidence>
<comment type="subcellular location">
    <subcellularLocation>
        <location evidence="1">Lysosome membrane</location>
        <topology evidence="1">Multi-pass membrane protein</topology>
    </subcellularLocation>
</comment>
<accession>A0A6G0X0F4</accession>
<evidence type="ECO:0000256" key="16">
    <source>
        <dbReference type="ARBA" id="ARBA00044900"/>
    </source>
</evidence>
<feature type="domain" description="Major facilitator superfamily (MFS) profile" evidence="26">
    <location>
        <begin position="1"/>
        <end position="504"/>
    </location>
</feature>
<name>A0A6G0X0F4_9STRA</name>
<comment type="catalytic activity">
    <reaction evidence="20">
        <text>L-lysyl-glycine(out) = L-lysyl-glycine(in)</text>
        <dbReference type="Rhea" id="RHEA:79407"/>
        <dbReference type="ChEBI" id="CHEBI:191202"/>
    </reaction>
</comment>
<dbReference type="AlphaFoldDB" id="A0A6G0X0F4"/>
<dbReference type="InterPro" id="IPR036259">
    <property type="entry name" value="MFS_trans_sf"/>
</dbReference>
<comment type="catalytic activity">
    <reaction evidence="11">
        <text>L-alpha-aminoacyl-L-histidine(out) = L-alpha-aminoacyl-L-histidine(in)</text>
        <dbReference type="Rhea" id="RHEA:79375"/>
        <dbReference type="ChEBI" id="CHEBI:229967"/>
    </reaction>
</comment>
<comment type="catalytic activity">
    <reaction evidence="19">
        <text>L-alanyl-L-lysine(out) = L-alanyl-L-lysine(in)</text>
        <dbReference type="Rhea" id="RHEA:79415"/>
        <dbReference type="ChEBI" id="CHEBI:192470"/>
    </reaction>
</comment>
<feature type="transmembrane region" description="Helical" evidence="25">
    <location>
        <begin position="480"/>
        <end position="502"/>
    </location>
</feature>
<comment type="catalytic activity">
    <reaction evidence="10">
        <text>L-alpha-aminoacyl-L-arginine(out) = L-alpha-aminoacyl-L-arginine(in)</text>
        <dbReference type="Rhea" id="RHEA:79367"/>
        <dbReference type="ChEBI" id="CHEBI:229968"/>
    </reaction>
</comment>
<evidence type="ECO:0000256" key="13">
    <source>
        <dbReference type="ARBA" id="ARBA00044893"/>
    </source>
</evidence>
<keyword evidence="6 25" id="KW-0472">Membrane</keyword>
<dbReference type="GO" id="GO:0005765">
    <property type="term" value="C:lysosomal membrane"/>
    <property type="evidence" value="ECO:0007669"/>
    <property type="project" value="UniProtKB-SubCell"/>
</dbReference>
<evidence type="ECO:0000256" key="10">
    <source>
        <dbReference type="ARBA" id="ARBA00044881"/>
    </source>
</evidence>
<sequence>MTDKYVKSIVLALVSLVNFGGCYCYDNPSALKSQLQQHFHTLSKADYEMFFNLLYSVYSVPNVVLPLFGGLLCDKYGPRRILVATTSSMVVGQVIVAVGASFRNFPLMLAGRIVFGLGGETVSVAQAALLALWFPASELAFSNGILYSVMRLATASNNAMSPYLAETWSVSWAIWFGAIVCGLSLSIALLLFPIDASAEKQIQDEVLTEQQSLEEQTIKLHIRLKDAASFSSSFWLIALLYFLFYAVVGPFVNVSSGIYMERDYFKALPAACHRCGEGALADTPDCSGQFPQLCPSTAPFAWPLPRLSVSCAPLEPVDQFNCSTAPPFIDESAIDCDDVAWKEGPATHKYCLVKAHAEQAAAISLSFTPILMAFLAPVFGFMVDHIGRRAVLATTSMALFALSQTLLGFTTMAPFLPLALHAIAQCIFVCALWPAISYCVEPHHVGTAYGILTVFVNAGLAIVPLLVVLEYNAMHVYVPYVHVLFMSFALLGVVVGCILIAVDFRQGGLLHAVSMTYVPSQVMPEHAKAPLLLPKAIKDYGTAACG</sequence>
<keyword evidence="5 25" id="KW-1133">Transmembrane helix</keyword>
<comment type="catalytic activity">
    <reaction evidence="14">
        <text>L-aspartyl-L-lysine(out) = L-aspartyl-L-lysine(in)</text>
        <dbReference type="Rhea" id="RHEA:79411"/>
        <dbReference type="ChEBI" id="CHEBI:229953"/>
    </reaction>
</comment>
<comment type="function">
    <text evidence="23">Lysosomal dipeptide uniporter that selectively exports lysine, arginine or histidine-containing dipeptides with a net positive charge from the lysosome lumen into the cytosol. Could play a role in a specific type of protein O-glycosylation indirectly regulating macrophages migration and tissue invasion. Also essential for liver homeostasis.</text>
</comment>
<evidence type="ECO:0000256" key="14">
    <source>
        <dbReference type="ARBA" id="ARBA00044898"/>
    </source>
</evidence>
<comment type="catalytic activity">
    <reaction evidence="9">
        <text>L-histidyl-glycine(out) = L-histidyl-glycine(in)</text>
        <dbReference type="Rhea" id="RHEA:79395"/>
        <dbReference type="ChEBI" id="CHEBI:229957"/>
    </reaction>
</comment>
<dbReference type="Gene3D" id="1.20.1250.20">
    <property type="entry name" value="MFS general substrate transporter like domains"/>
    <property type="match status" value="2"/>
</dbReference>
<reference evidence="27 28" key="1">
    <citation type="submission" date="2019-07" db="EMBL/GenBank/DDBJ databases">
        <title>Genomics analysis of Aphanomyces spp. identifies a new class of oomycete effector associated with host adaptation.</title>
        <authorList>
            <person name="Gaulin E."/>
        </authorList>
    </citation>
    <scope>NUCLEOTIDE SEQUENCE [LARGE SCALE GENOMIC DNA]</scope>
    <source>
        <strain evidence="27 28">ATCC 201684</strain>
    </source>
</reference>
<evidence type="ECO:0000256" key="7">
    <source>
        <dbReference type="ARBA" id="ARBA00023228"/>
    </source>
</evidence>
<dbReference type="SUPFAM" id="SSF103473">
    <property type="entry name" value="MFS general substrate transporter"/>
    <property type="match status" value="2"/>
</dbReference>